<accession>A0A9D9I5V4</accession>
<gene>
    <name evidence="1" type="ORF">IAB99_00575</name>
</gene>
<name>A0A9D9I5V4_9BACT</name>
<dbReference type="Proteomes" id="UP000823660">
    <property type="component" value="Unassembled WGS sequence"/>
</dbReference>
<protein>
    <submittedName>
        <fullName evidence="1">Uncharacterized protein</fullName>
    </submittedName>
</protein>
<evidence type="ECO:0000313" key="1">
    <source>
        <dbReference type="EMBL" id="MBO8466242.1"/>
    </source>
</evidence>
<dbReference type="Gene3D" id="2.60.40.3690">
    <property type="match status" value="1"/>
</dbReference>
<reference evidence="1" key="1">
    <citation type="submission" date="2020-10" db="EMBL/GenBank/DDBJ databases">
        <authorList>
            <person name="Gilroy R."/>
        </authorList>
    </citation>
    <scope>NUCLEOTIDE SEQUENCE</scope>
    <source>
        <strain evidence="1">B1-15692</strain>
    </source>
</reference>
<sequence length="292" mass="32247">MLLEQGYEYTADIFVFNNDRLQRLDSYQRVKCRSGKIPFAASQNGKKIIAAIVNPQSDSYGWSHINSLQALEQETADLRKETHDKILLSGLCTAEAGKDSGCEIDLTPLSAEIQIESIRCDFSGKPYQGAKIEEVKAYLINVNTSARIFQKNGFTPETLCNQGGFIENDVKQFEDSGIISTEIKGSVGSQTVYPDIVFRCYPNECEEESAGSPFTRLVIEGKINGNTCFYPIDINRGQPSGKGIGRNCRYIYNITIKSSGSSDPDTAVTPADVDITCGIVPWDESDNDEIIF</sequence>
<organism evidence="1 2">
    <name type="scientific">Candidatus Cryptobacteroides faecipullorum</name>
    <dbReference type="NCBI Taxonomy" id="2840764"/>
    <lineage>
        <taxon>Bacteria</taxon>
        <taxon>Pseudomonadati</taxon>
        <taxon>Bacteroidota</taxon>
        <taxon>Bacteroidia</taxon>
        <taxon>Bacteroidales</taxon>
        <taxon>Candidatus Cryptobacteroides</taxon>
    </lineage>
</organism>
<proteinExistence type="predicted"/>
<evidence type="ECO:0000313" key="2">
    <source>
        <dbReference type="Proteomes" id="UP000823660"/>
    </source>
</evidence>
<reference evidence="1" key="2">
    <citation type="journal article" date="2021" name="PeerJ">
        <title>Extensive microbial diversity within the chicken gut microbiome revealed by metagenomics and culture.</title>
        <authorList>
            <person name="Gilroy R."/>
            <person name="Ravi A."/>
            <person name="Getino M."/>
            <person name="Pursley I."/>
            <person name="Horton D.L."/>
            <person name="Alikhan N.F."/>
            <person name="Baker D."/>
            <person name="Gharbi K."/>
            <person name="Hall N."/>
            <person name="Watson M."/>
            <person name="Adriaenssens E.M."/>
            <person name="Foster-Nyarko E."/>
            <person name="Jarju S."/>
            <person name="Secka A."/>
            <person name="Antonio M."/>
            <person name="Oren A."/>
            <person name="Chaudhuri R.R."/>
            <person name="La Ragione R."/>
            <person name="Hildebrand F."/>
            <person name="Pallen M.J."/>
        </authorList>
    </citation>
    <scope>NUCLEOTIDE SEQUENCE</scope>
    <source>
        <strain evidence="1">B1-15692</strain>
    </source>
</reference>
<comment type="caution">
    <text evidence="1">The sequence shown here is derived from an EMBL/GenBank/DDBJ whole genome shotgun (WGS) entry which is preliminary data.</text>
</comment>
<dbReference type="AlphaFoldDB" id="A0A9D9I5V4"/>
<dbReference type="EMBL" id="JADIMH010000005">
    <property type="protein sequence ID" value="MBO8466242.1"/>
    <property type="molecule type" value="Genomic_DNA"/>
</dbReference>